<keyword evidence="1" id="KW-0472">Membrane</keyword>
<accession>A0A381Y746</accession>
<keyword evidence="1" id="KW-0812">Transmembrane</keyword>
<dbReference type="SUPFAM" id="SSF47175">
    <property type="entry name" value="Cytochromes"/>
    <property type="match status" value="1"/>
</dbReference>
<sequence length="143" mass="15430">MKNNAKYIVASIIMMAVFTCGSMMAQVKQGKTRPLKTGQLMKGVMKPNCTQLKKGLDAGPDSDKAWAELAMNAALINEISYTLMADGRCPDGTWAKAANGTLRECSSAILKAVNSKNVEEAKKAFSAMTKACTACHDVHRKKK</sequence>
<dbReference type="InterPro" id="IPR010980">
    <property type="entry name" value="Cyt_c/b562"/>
</dbReference>
<dbReference type="GO" id="GO:0005506">
    <property type="term" value="F:iron ion binding"/>
    <property type="evidence" value="ECO:0007669"/>
    <property type="project" value="InterPro"/>
</dbReference>
<keyword evidence="1" id="KW-1133">Transmembrane helix</keyword>
<proteinExistence type="predicted"/>
<dbReference type="GO" id="GO:0020037">
    <property type="term" value="F:heme binding"/>
    <property type="evidence" value="ECO:0007669"/>
    <property type="project" value="InterPro"/>
</dbReference>
<evidence type="ECO:0000256" key="1">
    <source>
        <dbReference type="SAM" id="Phobius"/>
    </source>
</evidence>
<dbReference type="AlphaFoldDB" id="A0A381Y746"/>
<evidence type="ECO:0000313" key="2">
    <source>
        <dbReference type="EMBL" id="SVA72431.1"/>
    </source>
</evidence>
<name>A0A381Y746_9ZZZZ</name>
<dbReference type="Gene3D" id="1.20.120.10">
    <property type="entry name" value="Cytochrome c/b562"/>
    <property type="match status" value="1"/>
</dbReference>
<organism evidence="2">
    <name type="scientific">marine metagenome</name>
    <dbReference type="NCBI Taxonomy" id="408172"/>
    <lineage>
        <taxon>unclassified sequences</taxon>
        <taxon>metagenomes</taxon>
        <taxon>ecological metagenomes</taxon>
    </lineage>
</organism>
<dbReference type="EMBL" id="UINC01017463">
    <property type="protein sequence ID" value="SVA72431.1"/>
    <property type="molecule type" value="Genomic_DNA"/>
</dbReference>
<dbReference type="GO" id="GO:0022900">
    <property type="term" value="P:electron transport chain"/>
    <property type="evidence" value="ECO:0007669"/>
    <property type="project" value="InterPro"/>
</dbReference>
<evidence type="ECO:0008006" key="3">
    <source>
        <dbReference type="Google" id="ProtNLM"/>
    </source>
</evidence>
<protein>
    <recommendedName>
        <fullName evidence="3">Cytochrome c domain-containing protein</fullName>
    </recommendedName>
</protein>
<gene>
    <name evidence="2" type="ORF">METZ01_LOCUS125285</name>
</gene>
<reference evidence="2" key="1">
    <citation type="submission" date="2018-05" db="EMBL/GenBank/DDBJ databases">
        <authorList>
            <person name="Lanie J.A."/>
            <person name="Ng W.-L."/>
            <person name="Kazmierczak K.M."/>
            <person name="Andrzejewski T.M."/>
            <person name="Davidsen T.M."/>
            <person name="Wayne K.J."/>
            <person name="Tettelin H."/>
            <person name="Glass J.I."/>
            <person name="Rusch D."/>
            <person name="Podicherti R."/>
            <person name="Tsui H.-C.T."/>
            <person name="Winkler M.E."/>
        </authorList>
    </citation>
    <scope>NUCLEOTIDE SEQUENCE</scope>
</reference>
<feature type="transmembrane region" description="Helical" evidence="1">
    <location>
        <begin position="6"/>
        <end position="27"/>
    </location>
</feature>
<dbReference type="GO" id="GO:0009055">
    <property type="term" value="F:electron transfer activity"/>
    <property type="evidence" value="ECO:0007669"/>
    <property type="project" value="InterPro"/>
</dbReference>